<keyword evidence="10" id="KW-0968">Cytoplasmic vesicle</keyword>
<evidence type="ECO:0000313" key="15">
    <source>
        <dbReference type="EMBL" id="KAL2515625.1"/>
    </source>
</evidence>
<dbReference type="InterPro" id="IPR000433">
    <property type="entry name" value="Znf_ZZ"/>
</dbReference>
<evidence type="ECO:0000256" key="1">
    <source>
        <dbReference type="ARBA" id="ARBA00004116"/>
    </source>
</evidence>
<dbReference type="GO" id="GO:0015031">
    <property type="term" value="P:protein transport"/>
    <property type="evidence" value="ECO:0007669"/>
    <property type="project" value="UniProtKB-KW"/>
</dbReference>
<evidence type="ECO:0000256" key="10">
    <source>
        <dbReference type="ARBA" id="ARBA00023329"/>
    </source>
</evidence>
<dbReference type="EMBL" id="JBFOLJ010000008">
    <property type="protein sequence ID" value="KAL2515625.1"/>
    <property type="molecule type" value="Genomic_DNA"/>
</dbReference>
<dbReference type="SUPFAM" id="SSF46934">
    <property type="entry name" value="UBA-like"/>
    <property type="match status" value="1"/>
</dbReference>
<sequence length="822" mass="90641">METSTVVIKVKHGDMLRRINAQIVDEQLNFDMVGLRIKIFSLFNFAVDTLLTLTYIDEDGDEVTLVDDDDLCDVVRQALNPLRITVKHARSSGSSTPLILPRVQDPFQRLNPNISEILKSVPEPLQETVKKLLTELAPKAYLSAPGIAELVDYFSEMGLSYLDKLSDSQPGAQSNGHSEVRKSTTDAKHRDSSKADPSISKVLPSIGLDERSLKSNESSAKYIPETTLEKNEVKLGNVKGDSMEASSSKAPEAVNVGVGIPCIDSLCESIGMDPEPSVVPVSSSSQEKISGADSTEKACLTPSNYPRGVQKPLKPRLDILRWKNVKLSAPTSYPAHTPWNHPDGSIRYVFRDGVWMDPSPVNESPFSAVPVGNDSAIPPHSASQRRSISQNDGTGSIFHRGVRCDGCGVYPITGPRFKSKVKEDYDLCSICFAEMGNDTDYIRMDRPMAYRHPLFFRGLHGRHARDLAATLPQVIRGGKVKPVAPKFDSRFTQDVNIIDGTVMAPLTPFTKIWRMRNNGTVVWPQRTQLVWIGGDKLNNVLAIEVEVPAAGLPVDQELDVAVDFIAPEIPGRYISYWRMASPTGQKFGQRVWVLIQVDASIKEPPRENVRDLNLNLPPPSNSLTGPEIINVDSEPMVEDSHPEPDNSNDTMEVWEPMVDVQPGNEHEKRFPINDSLLVGSGASYAVPSAPPSSFSYPIIDLSEVAPPFPSQAPPVPAVLPPLANAHASSQPVSEKNEEEEKLLGALEAMGFKQVDLNKEILRENKYDLQLTVDDLCGVSEWDPILEELREMGFHDTELNKKLLQKNDGSIMRVVMDLIAGEQ</sequence>
<evidence type="ECO:0000256" key="9">
    <source>
        <dbReference type="ARBA" id="ARBA00023006"/>
    </source>
</evidence>
<dbReference type="Gene3D" id="3.30.60.90">
    <property type="match status" value="1"/>
</dbReference>
<dbReference type="Pfam" id="PF00564">
    <property type="entry name" value="PB1"/>
    <property type="match status" value="1"/>
</dbReference>
<dbReference type="Gene3D" id="2.60.40.10">
    <property type="entry name" value="Immunoglobulins"/>
    <property type="match status" value="1"/>
</dbReference>
<dbReference type="InterPro" id="IPR000270">
    <property type="entry name" value="PB1_dom"/>
</dbReference>
<keyword evidence="7" id="KW-0862">Zinc</keyword>
<dbReference type="CDD" id="cd14319">
    <property type="entry name" value="UBA_NBR1"/>
    <property type="match status" value="1"/>
</dbReference>
<evidence type="ECO:0000256" key="12">
    <source>
        <dbReference type="SAM" id="MobiDB-lite"/>
    </source>
</evidence>
<dbReference type="FunFam" id="1.10.8.10:FF:000085">
    <property type="entry name" value="protein NBR1 homolog"/>
    <property type="match status" value="1"/>
</dbReference>
<keyword evidence="4" id="KW-0926">Vacuole</keyword>
<keyword evidence="16" id="KW-1185">Reference proteome</keyword>
<evidence type="ECO:0000256" key="7">
    <source>
        <dbReference type="ARBA" id="ARBA00022833"/>
    </source>
</evidence>
<dbReference type="SMART" id="SM00291">
    <property type="entry name" value="ZnF_ZZ"/>
    <property type="match status" value="1"/>
</dbReference>
<dbReference type="InterPro" id="IPR013783">
    <property type="entry name" value="Ig-like_fold"/>
</dbReference>
<dbReference type="Pfam" id="PF00569">
    <property type="entry name" value="ZZ"/>
    <property type="match status" value="1"/>
</dbReference>
<accession>A0ABD1TSC2</accession>
<evidence type="ECO:0000256" key="4">
    <source>
        <dbReference type="ARBA" id="ARBA00022554"/>
    </source>
</evidence>
<comment type="subcellular location">
    <subcellularLocation>
        <location evidence="2">Cytoplasmic vesicle</location>
        <location evidence="2">Autophagosome</location>
    </subcellularLocation>
    <subcellularLocation>
        <location evidence="1">Vacuole</location>
    </subcellularLocation>
</comment>
<proteinExistence type="predicted"/>
<keyword evidence="5" id="KW-0479">Metal-binding</keyword>
<dbReference type="InterPro" id="IPR009060">
    <property type="entry name" value="UBA-like_sf"/>
</dbReference>
<evidence type="ECO:0000256" key="2">
    <source>
        <dbReference type="ARBA" id="ARBA00004419"/>
    </source>
</evidence>
<dbReference type="Proteomes" id="UP001604277">
    <property type="component" value="Unassembled WGS sequence"/>
</dbReference>
<dbReference type="Pfam" id="PF24932">
    <property type="entry name" value="UBA_NBR1_C"/>
    <property type="match status" value="2"/>
</dbReference>
<gene>
    <name evidence="15" type="ORF">Fot_29596</name>
</gene>
<evidence type="ECO:0000256" key="5">
    <source>
        <dbReference type="ARBA" id="ARBA00022723"/>
    </source>
</evidence>
<dbReference type="AlphaFoldDB" id="A0ABD1TSC2"/>
<dbReference type="Pfam" id="PF16158">
    <property type="entry name" value="N_BRCA1_IG"/>
    <property type="match status" value="1"/>
</dbReference>
<evidence type="ECO:0000256" key="8">
    <source>
        <dbReference type="ARBA" id="ARBA00022927"/>
    </source>
</evidence>
<dbReference type="PANTHER" id="PTHR20930:SF0">
    <property type="entry name" value="PROTEIN ILRUN"/>
    <property type="match status" value="1"/>
</dbReference>
<feature type="domain" description="PB1" evidence="14">
    <location>
        <begin position="5"/>
        <end position="89"/>
    </location>
</feature>
<dbReference type="GO" id="GO:0008270">
    <property type="term" value="F:zinc ion binding"/>
    <property type="evidence" value="ECO:0007669"/>
    <property type="project" value="UniProtKB-KW"/>
</dbReference>
<dbReference type="InterPro" id="IPR053793">
    <property type="entry name" value="PB1-like"/>
</dbReference>
<dbReference type="PROSITE" id="PS51745">
    <property type="entry name" value="PB1"/>
    <property type="match status" value="1"/>
</dbReference>
<dbReference type="PANTHER" id="PTHR20930">
    <property type="entry name" value="OVARIAN CARCINOMA ANTIGEN CA125-RELATED"/>
    <property type="match status" value="1"/>
</dbReference>
<organism evidence="15 16">
    <name type="scientific">Forsythia ovata</name>
    <dbReference type="NCBI Taxonomy" id="205694"/>
    <lineage>
        <taxon>Eukaryota</taxon>
        <taxon>Viridiplantae</taxon>
        <taxon>Streptophyta</taxon>
        <taxon>Embryophyta</taxon>
        <taxon>Tracheophyta</taxon>
        <taxon>Spermatophyta</taxon>
        <taxon>Magnoliopsida</taxon>
        <taxon>eudicotyledons</taxon>
        <taxon>Gunneridae</taxon>
        <taxon>Pentapetalae</taxon>
        <taxon>asterids</taxon>
        <taxon>lamiids</taxon>
        <taxon>Lamiales</taxon>
        <taxon>Oleaceae</taxon>
        <taxon>Forsythieae</taxon>
        <taxon>Forsythia</taxon>
    </lineage>
</organism>
<feature type="compositionally biased region" description="Low complexity" evidence="12">
    <location>
        <begin position="276"/>
        <end position="285"/>
    </location>
</feature>
<feature type="compositionally biased region" description="Basic and acidic residues" evidence="12">
    <location>
        <begin position="178"/>
        <end position="194"/>
    </location>
</feature>
<feature type="compositionally biased region" description="Polar residues" evidence="12">
    <location>
        <begin position="167"/>
        <end position="177"/>
    </location>
</feature>
<dbReference type="CDD" id="cd14947">
    <property type="entry name" value="NBR1_like"/>
    <property type="match status" value="1"/>
</dbReference>
<dbReference type="GO" id="GO:0031410">
    <property type="term" value="C:cytoplasmic vesicle"/>
    <property type="evidence" value="ECO:0007669"/>
    <property type="project" value="UniProtKB-KW"/>
</dbReference>
<evidence type="ECO:0000256" key="3">
    <source>
        <dbReference type="ARBA" id="ARBA00022448"/>
    </source>
</evidence>
<dbReference type="GO" id="GO:0006914">
    <property type="term" value="P:autophagy"/>
    <property type="evidence" value="ECO:0007669"/>
    <property type="project" value="UniProtKB-KW"/>
</dbReference>
<dbReference type="GO" id="GO:0005776">
    <property type="term" value="C:autophagosome"/>
    <property type="evidence" value="ECO:0007669"/>
    <property type="project" value="UniProtKB-SubCell"/>
</dbReference>
<evidence type="ECO:0000259" key="14">
    <source>
        <dbReference type="PROSITE" id="PS51745"/>
    </source>
</evidence>
<dbReference type="SMART" id="SM00666">
    <property type="entry name" value="PB1"/>
    <property type="match status" value="1"/>
</dbReference>
<keyword evidence="6 11" id="KW-0863">Zinc-finger</keyword>
<comment type="caution">
    <text evidence="15">The sequence shown here is derived from an EMBL/GenBank/DDBJ whole genome shotgun (WGS) entry which is preliminary data.</text>
</comment>
<keyword evidence="9" id="KW-0072">Autophagy</keyword>
<protein>
    <submittedName>
        <fullName evidence="15">Ubiquitin-associated/TS-N domain-containing protein</fullName>
    </submittedName>
</protein>
<feature type="domain" description="ZZ-type" evidence="13">
    <location>
        <begin position="399"/>
        <end position="449"/>
    </location>
</feature>
<dbReference type="SUPFAM" id="SSF54277">
    <property type="entry name" value="CAD &amp; PB1 domains"/>
    <property type="match status" value="1"/>
</dbReference>
<dbReference type="SUPFAM" id="SSF57850">
    <property type="entry name" value="RING/U-box"/>
    <property type="match status" value="1"/>
</dbReference>
<evidence type="ECO:0000259" key="13">
    <source>
        <dbReference type="PROSITE" id="PS50135"/>
    </source>
</evidence>
<feature type="region of interest" description="Disordered" evidence="12">
    <location>
        <begin position="276"/>
        <end position="307"/>
    </location>
</feature>
<keyword evidence="8" id="KW-0653">Protein transport</keyword>
<evidence type="ECO:0000256" key="6">
    <source>
        <dbReference type="ARBA" id="ARBA00022771"/>
    </source>
</evidence>
<dbReference type="FunFam" id="2.60.40.10:FF:000199">
    <property type="entry name" value="next to BRCA1 gene 1 protein-like"/>
    <property type="match status" value="1"/>
</dbReference>
<feature type="region of interest" description="Disordered" evidence="12">
    <location>
        <begin position="165"/>
        <end position="202"/>
    </location>
</feature>
<name>A0ABD1TSC2_9LAMI</name>
<dbReference type="PROSITE" id="PS50135">
    <property type="entry name" value="ZF_ZZ_2"/>
    <property type="match status" value="1"/>
</dbReference>
<reference evidence="16" key="1">
    <citation type="submission" date="2024-07" db="EMBL/GenBank/DDBJ databases">
        <title>Two chromosome-level genome assemblies of Korean endemic species Abeliophyllum distichum and Forsythia ovata (Oleaceae).</title>
        <authorList>
            <person name="Jang H."/>
        </authorList>
    </citation>
    <scope>NUCLEOTIDE SEQUENCE [LARGE SCALE GENOMIC DNA]</scope>
</reference>
<evidence type="ECO:0000256" key="11">
    <source>
        <dbReference type="PROSITE-ProRule" id="PRU00228"/>
    </source>
</evidence>
<dbReference type="Gene3D" id="3.10.20.90">
    <property type="entry name" value="Phosphatidylinositol 3-kinase Catalytic Subunit, Chain A, domain 1"/>
    <property type="match status" value="1"/>
</dbReference>
<dbReference type="InterPro" id="IPR056893">
    <property type="entry name" value="UBA_Nbr1_C"/>
</dbReference>
<dbReference type="InterPro" id="IPR032350">
    <property type="entry name" value="Nbr1_FW"/>
</dbReference>
<dbReference type="InterPro" id="IPR043145">
    <property type="entry name" value="Znf_ZZ_sf"/>
</dbReference>
<evidence type="ECO:0000313" key="16">
    <source>
        <dbReference type="Proteomes" id="UP001604277"/>
    </source>
</evidence>
<keyword evidence="3" id="KW-0813">Transport</keyword>
<dbReference type="Gene3D" id="1.10.8.10">
    <property type="entry name" value="DNA helicase RuvA subunit, C-terminal domain"/>
    <property type="match status" value="2"/>
</dbReference>